<keyword evidence="3" id="KW-1185">Reference proteome</keyword>
<protein>
    <submittedName>
        <fullName evidence="2">Nucleoside-diphosphate-sugar epimerase</fullName>
    </submittedName>
</protein>
<dbReference type="SUPFAM" id="SSF51735">
    <property type="entry name" value="NAD(P)-binding Rossmann-fold domains"/>
    <property type="match status" value="1"/>
</dbReference>
<dbReference type="Pfam" id="PF13460">
    <property type="entry name" value="NAD_binding_10"/>
    <property type="match status" value="1"/>
</dbReference>
<comment type="caution">
    <text evidence="2">The sequence shown here is derived from an EMBL/GenBank/DDBJ whole genome shotgun (WGS) entry which is preliminary data.</text>
</comment>
<dbReference type="Proteomes" id="UP001390339">
    <property type="component" value="Unassembled WGS sequence"/>
</dbReference>
<organism evidence="2 3">
    <name type="scientific">Apiospora arundinis</name>
    <dbReference type="NCBI Taxonomy" id="335852"/>
    <lineage>
        <taxon>Eukaryota</taxon>
        <taxon>Fungi</taxon>
        <taxon>Dikarya</taxon>
        <taxon>Ascomycota</taxon>
        <taxon>Pezizomycotina</taxon>
        <taxon>Sordariomycetes</taxon>
        <taxon>Xylariomycetidae</taxon>
        <taxon>Amphisphaeriales</taxon>
        <taxon>Apiosporaceae</taxon>
        <taxon>Apiospora</taxon>
    </lineage>
</organism>
<dbReference type="InterPro" id="IPR016040">
    <property type="entry name" value="NAD(P)-bd_dom"/>
</dbReference>
<evidence type="ECO:0000259" key="1">
    <source>
        <dbReference type="Pfam" id="PF13460"/>
    </source>
</evidence>
<dbReference type="InterPro" id="IPR036291">
    <property type="entry name" value="NAD(P)-bd_dom_sf"/>
</dbReference>
<dbReference type="PANTHER" id="PTHR48079:SF6">
    <property type="entry name" value="NAD(P)-BINDING DOMAIN-CONTAINING PROTEIN-RELATED"/>
    <property type="match status" value="1"/>
</dbReference>
<dbReference type="EMBL" id="JAPCWZ010000010">
    <property type="protein sequence ID" value="KAK8848568.1"/>
    <property type="molecule type" value="Genomic_DNA"/>
</dbReference>
<feature type="domain" description="NAD(P)-binding" evidence="1">
    <location>
        <begin position="8"/>
        <end position="77"/>
    </location>
</feature>
<dbReference type="PANTHER" id="PTHR48079">
    <property type="entry name" value="PROTEIN YEEZ"/>
    <property type="match status" value="1"/>
</dbReference>
<evidence type="ECO:0000313" key="3">
    <source>
        <dbReference type="Proteomes" id="UP001390339"/>
    </source>
</evidence>
<evidence type="ECO:0000313" key="2">
    <source>
        <dbReference type="EMBL" id="KAK8848568.1"/>
    </source>
</evidence>
<accession>A0ABR2HKT1</accession>
<dbReference type="Gene3D" id="3.40.50.720">
    <property type="entry name" value="NAD(P)-binding Rossmann-like Domain"/>
    <property type="match status" value="1"/>
</dbReference>
<sequence>MANIFFLGATGHIGGAIVRATLIRSSHVQITALVRDKGRAERLETAFEGIQTVLGDLGDVDLIEAQSAASSIVINATPDWLPESPSAIQGALRGLSSRPNRGFYIQTSGAFLVGEKGNGNRESQTIWDDIEDIEQIINMPSDRYHQQTDHLVRSMSMGVHVAIVSPVVVYGMSPSPENQVPLTLRDIVDTAQRLSAGFTMSQGRNILGYVHVEDVADIYVRLIADAIKSGGASDSRLWGRQAYYFATGGELTFTQFMEMLVPALVERGVVSTDVIKRIGPESDRSDLQIVEETADVHGYGANVRCRSSRAETLLGWTPTSPSCGETLAEVVDCLLRNA</sequence>
<dbReference type="InterPro" id="IPR051783">
    <property type="entry name" value="NAD(P)-dependent_oxidoreduct"/>
</dbReference>
<reference evidence="2 3" key="1">
    <citation type="journal article" date="2024" name="IMA Fungus">
        <title>Apiospora arundinis, a panoply of carbohydrate-active enzymes and secondary metabolites.</title>
        <authorList>
            <person name="Sorensen T."/>
            <person name="Petersen C."/>
            <person name="Muurmann A.T."/>
            <person name="Christiansen J.V."/>
            <person name="Brundto M.L."/>
            <person name="Overgaard C.K."/>
            <person name="Boysen A.T."/>
            <person name="Wollenberg R.D."/>
            <person name="Larsen T.O."/>
            <person name="Sorensen J.L."/>
            <person name="Nielsen K.L."/>
            <person name="Sondergaard T.E."/>
        </authorList>
    </citation>
    <scope>NUCLEOTIDE SEQUENCE [LARGE SCALE GENOMIC DNA]</scope>
    <source>
        <strain evidence="2 3">AAU 773</strain>
    </source>
</reference>
<name>A0ABR2HKT1_9PEZI</name>
<proteinExistence type="predicted"/>
<gene>
    <name evidence="2" type="ORF">PGQ11_015048</name>
</gene>